<comment type="caution">
    <text evidence="2">The sequence shown here is derived from an EMBL/GenBank/DDBJ whole genome shotgun (WGS) entry which is preliminary data.</text>
</comment>
<sequence>MLPEPYNTLLVILICVMGALHFSGKLGTVDKSPALKYMIGNYPKLPKIMVGLAIFVAVTKGLVLILNSI</sequence>
<dbReference type="Proteomes" id="UP001157186">
    <property type="component" value="Unassembled WGS sequence"/>
</dbReference>
<proteinExistence type="predicted"/>
<dbReference type="RefSeq" id="WP_284242516.1">
    <property type="nucleotide sequence ID" value="NZ_BSST01000001.1"/>
</dbReference>
<keyword evidence="3" id="KW-1185">Reference proteome</keyword>
<evidence type="ECO:0000256" key="1">
    <source>
        <dbReference type="SAM" id="Phobius"/>
    </source>
</evidence>
<name>A0ABQ6GN25_9GAMM</name>
<keyword evidence="1" id="KW-0472">Membrane</keyword>
<reference evidence="2 3" key="1">
    <citation type="submission" date="2023-03" db="EMBL/GenBank/DDBJ databases">
        <title>Draft genome sequence of Thalassotalea insulae KCTC 62186T.</title>
        <authorList>
            <person name="Sawabe T."/>
        </authorList>
    </citation>
    <scope>NUCLEOTIDE SEQUENCE [LARGE SCALE GENOMIC DNA]</scope>
    <source>
        <strain evidence="2 3">KCTC 62186</strain>
    </source>
</reference>
<accession>A0ABQ6GN25</accession>
<feature type="transmembrane region" description="Helical" evidence="1">
    <location>
        <begin position="6"/>
        <end position="24"/>
    </location>
</feature>
<protein>
    <submittedName>
        <fullName evidence="2">Uncharacterized protein</fullName>
    </submittedName>
</protein>
<gene>
    <name evidence="2" type="ORF">tinsulaeT_00690</name>
</gene>
<keyword evidence="1" id="KW-0812">Transmembrane</keyword>
<dbReference type="EMBL" id="BSST01000001">
    <property type="protein sequence ID" value="GLX76729.1"/>
    <property type="molecule type" value="Genomic_DNA"/>
</dbReference>
<evidence type="ECO:0000313" key="2">
    <source>
        <dbReference type="EMBL" id="GLX76729.1"/>
    </source>
</evidence>
<organism evidence="2 3">
    <name type="scientific">Thalassotalea insulae</name>
    <dbReference type="NCBI Taxonomy" id="2056778"/>
    <lineage>
        <taxon>Bacteria</taxon>
        <taxon>Pseudomonadati</taxon>
        <taxon>Pseudomonadota</taxon>
        <taxon>Gammaproteobacteria</taxon>
        <taxon>Alteromonadales</taxon>
        <taxon>Colwelliaceae</taxon>
        <taxon>Thalassotalea</taxon>
    </lineage>
</organism>
<evidence type="ECO:0000313" key="3">
    <source>
        <dbReference type="Proteomes" id="UP001157186"/>
    </source>
</evidence>
<keyword evidence="1" id="KW-1133">Transmembrane helix</keyword>
<feature type="transmembrane region" description="Helical" evidence="1">
    <location>
        <begin position="45"/>
        <end position="66"/>
    </location>
</feature>